<dbReference type="Pfam" id="PF02325">
    <property type="entry name" value="CCB3_YggT"/>
    <property type="match status" value="1"/>
</dbReference>
<dbReference type="EMBL" id="JNUP01000066">
    <property type="protein sequence ID" value="KGE71464.1"/>
    <property type="molecule type" value="Genomic_DNA"/>
</dbReference>
<dbReference type="AlphaFoldDB" id="A0A098QUS6"/>
<dbReference type="eggNOG" id="COG0762">
    <property type="taxonomic scope" value="Bacteria"/>
</dbReference>
<keyword evidence="2" id="KW-0472">Membrane</keyword>
<evidence type="ECO:0008006" key="5">
    <source>
        <dbReference type="Google" id="ProtNLM"/>
    </source>
</evidence>
<organism evidence="3 4">
    <name type="scientific">Spirochaeta lutea</name>
    <dbReference type="NCBI Taxonomy" id="1480694"/>
    <lineage>
        <taxon>Bacteria</taxon>
        <taxon>Pseudomonadati</taxon>
        <taxon>Spirochaetota</taxon>
        <taxon>Spirochaetia</taxon>
        <taxon>Spirochaetales</taxon>
        <taxon>Spirochaetaceae</taxon>
        <taxon>Spirochaeta</taxon>
    </lineage>
</organism>
<dbReference type="PANTHER" id="PTHR33219">
    <property type="entry name" value="YLMG HOMOLOG PROTEIN 2, CHLOROPLASTIC"/>
    <property type="match status" value="1"/>
</dbReference>
<dbReference type="RefSeq" id="WP_037548710.1">
    <property type="nucleotide sequence ID" value="NZ_JNUP01000066.1"/>
</dbReference>
<dbReference type="GO" id="GO:0016020">
    <property type="term" value="C:membrane"/>
    <property type="evidence" value="ECO:0007669"/>
    <property type="project" value="InterPro"/>
</dbReference>
<keyword evidence="2" id="KW-0812">Transmembrane</keyword>
<feature type="transmembrane region" description="Helical" evidence="2">
    <location>
        <begin position="177"/>
        <end position="204"/>
    </location>
</feature>
<gene>
    <name evidence="3" type="ORF">DC28_11870</name>
</gene>
<accession>A0A098QUS6</accession>
<evidence type="ECO:0000313" key="4">
    <source>
        <dbReference type="Proteomes" id="UP000029692"/>
    </source>
</evidence>
<feature type="transmembrane region" description="Helical" evidence="2">
    <location>
        <begin position="114"/>
        <end position="139"/>
    </location>
</feature>
<proteinExistence type="inferred from homology"/>
<dbReference type="Proteomes" id="UP000029692">
    <property type="component" value="Unassembled WGS sequence"/>
</dbReference>
<name>A0A098QUS6_9SPIO</name>
<evidence type="ECO:0000313" key="3">
    <source>
        <dbReference type="EMBL" id="KGE71464.1"/>
    </source>
</evidence>
<dbReference type="PANTHER" id="PTHR33219:SF14">
    <property type="entry name" value="PROTEIN COFACTOR ASSEMBLY OF COMPLEX C SUBUNIT B CCB3, CHLOROPLASTIC-RELATED"/>
    <property type="match status" value="1"/>
</dbReference>
<evidence type="ECO:0000256" key="1">
    <source>
        <dbReference type="ARBA" id="ARBA00010894"/>
    </source>
</evidence>
<keyword evidence="4" id="KW-1185">Reference proteome</keyword>
<feature type="transmembrane region" description="Helical" evidence="2">
    <location>
        <begin position="6"/>
        <end position="30"/>
    </location>
</feature>
<dbReference type="STRING" id="1480694.DC28_11870"/>
<comment type="caution">
    <text evidence="3">The sequence shown here is derived from an EMBL/GenBank/DDBJ whole genome shotgun (WGS) entry which is preliminary data.</text>
</comment>
<evidence type="ECO:0000256" key="2">
    <source>
        <dbReference type="SAM" id="Phobius"/>
    </source>
</evidence>
<reference evidence="3 4" key="1">
    <citation type="submission" date="2014-05" db="EMBL/GenBank/DDBJ databases">
        <title>De novo Genome Sequence of Spirocheata sp.</title>
        <authorList>
            <person name="Shivani Y."/>
            <person name="Subhash Y."/>
            <person name="Tushar L."/>
            <person name="Sasikala C."/>
            <person name="Ramana C.V."/>
        </authorList>
    </citation>
    <scope>NUCLEOTIDE SEQUENCE [LARGE SCALE GENOMIC DNA]</scope>
    <source>
        <strain evidence="3 4">JC230</strain>
    </source>
</reference>
<dbReference type="InterPro" id="IPR003425">
    <property type="entry name" value="CCB3/YggT"/>
</dbReference>
<feature type="transmembrane region" description="Helical" evidence="2">
    <location>
        <begin position="75"/>
        <end position="94"/>
    </location>
</feature>
<dbReference type="OrthoDB" id="47652at2"/>
<comment type="similarity">
    <text evidence="1">Belongs to the YggT family.</text>
</comment>
<keyword evidence="2" id="KW-1133">Transmembrane helix</keyword>
<sequence length="208" mass="23690">MNLPLALITLFQILGTIISVYSLLLVVRIIMTWFSQSPNRENPISFGRLESILERITEPYLALFRRMSWVRVQNLDLSPLVGLLVLQVVSITFLEFARRGRIALGIFLGVSIEAFLGTLSFLLFIVIILGALRIIAFYLKTSSLKMFWYSLDRLFQPLITPILAKLFPRRILPYGTALMLFTTVLIIAAVLCRLIIAFLVPLLMNLPF</sequence>
<protein>
    <recommendedName>
        <fullName evidence="5">YggT family protein</fullName>
    </recommendedName>
</protein>